<comment type="caution">
    <text evidence="3">The sequence shown here is derived from an EMBL/GenBank/DDBJ whole genome shotgun (WGS) entry which is preliminary data.</text>
</comment>
<keyword evidence="1" id="KW-0175">Coiled coil</keyword>
<feature type="compositionally biased region" description="Low complexity" evidence="2">
    <location>
        <begin position="283"/>
        <end position="292"/>
    </location>
</feature>
<dbReference type="STRING" id="1802229.A2401_01080"/>
<organism evidence="3 4">
    <name type="scientific">Candidatus Staskawiczbacteria bacterium RIFOXYC1_FULL_38_18</name>
    <dbReference type="NCBI Taxonomy" id="1802229"/>
    <lineage>
        <taxon>Bacteria</taxon>
        <taxon>Candidatus Staskawicziibacteriota</taxon>
    </lineage>
</organism>
<evidence type="ECO:0000313" key="4">
    <source>
        <dbReference type="Proteomes" id="UP000177751"/>
    </source>
</evidence>
<feature type="region of interest" description="Disordered" evidence="2">
    <location>
        <begin position="275"/>
        <end position="301"/>
    </location>
</feature>
<evidence type="ECO:0000256" key="1">
    <source>
        <dbReference type="SAM" id="Coils"/>
    </source>
</evidence>
<dbReference type="EMBL" id="MHPP01000014">
    <property type="protein sequence ID" value="OGZ84626.1"/>
    <property type="molecule type" value="Genomic_DNA"/>
</dbReference>
<dbReference type="Proteomes" id="UP000177751">
    <property type="component" value="Unassembled WGS sequence"/>
</dbReference>
<feature type="coiled-coil region" evidence="1">
    <location>
        <begin position="154"/>
        <end position="182"/>
    </location>
</feature>
<proteinExistence type="predicted"/>
<evidence type="ECO:0000313" key="3">
    <source>
        <dbReference type="EMBL" id="OGZ84626.1"/>
    </source>
</evidence>
<dbReference type="AlphaFoldDB" id="A0A1G2JBW2"/>
<name>A0A1G2JBW2_9BACT</name>
<accession>A0A1G2JBW2</accession>
<evidence type="ECO:0000256" key="2">
    <source>
        <dbReference type="SAM" id="MobiDB-lite"/>
    </source>
</evidence>
<reference evidence="3 4" key="1">
    <citation type="journal article" date="2016" name="Nat. Commun.">
        <title>Thousands of microbial genomes shed light on interconnected biogeochemical processes in an aquifer system.</title>
        <authorList>
            <person name="Anantharaman K."/>
            <person name="Brown C.T."/>
            <person name="Hug L.A."/>
            <person name="Sharon I."/>
            <person name="Castelle C.J."/>
            <person name="Probst A.J."/>
            <person name="Thomas B.C."/>
            <person name="Singh A."/>
            <person name="Wilkins M.J."/>
            <person name="Karaoz U."/>
            <person name="Brodie E.L."/>
            <person name="Williams K.H."/>
            <person name="Hubbard S.S."/>
            <person name="Banfield J.F."/>
        </authorList>
    </citation>
    <scope>NUCLEOTIDE SEQUENCE [LARGE SCALE GENOMIC DNA]</scope>
</reference>
<protein>
    <submittedName>
        <fullName evidence="3">Uncharacterized protein</fullName>
    </submittedName>
</protein>
<sequence length="301" mass="33097">MASATIAHTDVFAIREFVDTEMMHASDTRLVDFYLAHAEVIEVLAEEGDADARAFIKTAERAQDRLNEAAQAEGVKERRQRENRQKLAVVLEENGYTEASAIISLLGEIVANKVAVPGARQTLGEALTAGGGGIWTRAGWAVYYKTLRPIAEAVEIESDQSAQAEQDARNAQEAEQKSATEEKALFLLGFLLRALSAVSNDSLANDGIRGAEIALERSKPAREWSWWLLSAVDRLIARGELVPWDEQSQKAEGFIARLQSEVEKGINLHRAANNQRKLEKQARQAANRASRNGSCKSGKKK</sequence>
<gene>
    <name evidence="3" type="ORF">A2401_01080</name>
</gene>